<sequence>MSYHPRPSRGLQCPTATHRPLTGSRLKAAELLSSLAQDDLVRPELRNDVLLSGERPPYPGRTSTDQHRRREREYRDARFGDGDT</sequence>
<feature type="region of interest" description="Disordered" evidence="1">
    <location>
        <begin position="1"/>
        <end position="20"/>
    </location>
</feature>
<dbReference type="Proteomes" id="UP000518892">
    <property type="component" value="Unassembled WGS sequence"/>
</dbReference>
<dbReference type="AlphaFoldDB" id="A0A7W5HMJ7"/>
<dbReference type="RefSeq" id="WP_183384951.1">
    <property type="nucleotide sequence ID" value="NZ_JACHXR010000013.1"/>
</dbReference>
<protein>
    <submittedName>
        <fullName evidence="2">Uncharacterized protein</fullName>
    </submittedName>
</protein>
<feature type="compositionally biased region" description="Basic and acidic residues" evidence="1">
    <location>
        <begin position="64"/>
        <end position="84"/>
    </location>
</feature>
<dbReference type="EMBL" id="JACHXR010000013">
    <property type="protein sequence ID" value="MBB3232509.1"/>
    <property type="molecule type" value="Genomic_DNA"/>
</dbReference>
<keyword evidence="3" id="KW-1185">Reference proteome</keyword>
<organism evidence="2 3">
    <name type="scientific">Halomonas stenophila</name>
    <dbReference type="NCBI Taxonomy" id="795312"/>
    <lineage>
        <taxon>Bacteria</taxon>
        <taxon>Pseudomonadati</taxon>
        <taxon>Pseudomonadota</taxon>
        <taxon>Gammaproteobacteria</taxon>
        <taxon>Oceanospirillales</taxon>
        <taxon>Halomonadaceae</taxon>
        <taxon>Halomonas</taxon>
    </lineage>
</organism>
<proteinExistence type="predicted"/>
<feature type="region of interest" description="Disordered" evidence="1">
    <location>
        <begin position="47"/>
        <end position="84"/>
    </location>
</feature>
<evidence type="ECO:0000313" key="2">
    <source>
        <dbReference type="EMBL" id="MBB3232509.1"/>
    </source>
</evidence>
<name>A0A7W5HMJ7_9GAMM</name>
<reference evidence="2 3" key="1">
    <citation type="submission" date="2020-08" db="EMBL/GenBank/DDBJ databases">
        <title>Genomic Encyclopedia of Type Strains, Phase III (KMG-III): the genomes of soil and plant-associated and newly described type strains.</title>
        <authorList>
            <person name="Whitman W."/>
        </authorList>
    </citation>
    <scope>NUCLEOTIDE SEQUENCE [LARGE SCALE GENOMIC DNA]</scope>
    <source>
        <strain evidence="2 3">CECT 7744</strain>
    </source>
</reference>
<accession>A0A7W5HMJ7</accession>
<evidence type="ECO:0000313" key="3">
    <source>
        <dbReference type="Proteomes" id="UP000518892"/>
    </source>
</evidence>
<comment type="caution">
    <text evidence="2">The sequence shown here is derived from an EMBL/GenBank/DDBJ whole genome shotgun (WGS) entry which is preliminary data.</text>
</comment>
<evidence type="ECO:0000256" key="1">
    <source>
        <dbReference type="SAM" id="MobiDB-lite"/>
    </source>
</evidence>
<gene>
    <name evidence="2" type="ORF">FHR97_003378</name>
</gene>